<feature type="compositionally biased region" description="Polar residues" evidence="1">
    <location>
        <begin position="4526"/>
        <end position="4535"/>
    </location>
</feature>
<evidence type="ECO:0000256" key="1">
    <source>
        <dbReference type="SAM" id="MobiDB-lite"/>
    </source>
</evidence>
<dbReference type="InterPro" id="IPR047104">
    <property type="entry name" value="BLTP1_N"/>
</dbReference>
<dbReference type="PANTHER" id="PTHR31640">
    <property type="entry name" value="TRANSMEMBRANE PROTEIN KIAA1109"/>
    <property type="match status" value="1"/>
</dbReference>
<feature type="region of interest" description="Disordered" evidence="1">
    <location>
        <begin position="2056"/>
        <end position="2083"/>
    </location>
</feature>
<feature type="region of interest" description="Disordered" evidence="1">
    <location>
        <begin position="1849"/>
        <end position="1874"/>
    </location>
</feature>
<feature type="region of interest" description="Disordered" evidence="1">
    <location>
        <begin position="1992"/>
        <end position="2024"/>
    </location>
</feature>
<sequence>MNILPSRNGIEIYNGDFPEASSWNTSSIENSLSNLDIKMDSNFAWLLCSLLSGIIWVTYITYYHSRVLGYILTRILNRHMFAKNGYMKVGSFTWSVLSGKIMFRDIIYMTNDYTLRLQDGWLIFRWWRSYVPKHPSEDLSHSDTRLSIMLNGFELHMYNRTNLYANLEKLFGLESQINVKEEYDNNKEDRETGALTAASNKRTPHLSNSSWRDLFPVIKLDVSSGRIVFGNRLIPTTLSVNVEEAHFVYSIKPAASKLDYFMHILKCVAENFKVILAPSPKYTGLTDEPPRYMGEGFVVFSSNKVDLYYYMDQPGVVPEKPEMLELANGDMVESAPPIWGIDIKCKKGTDFSYGPWADRQREHLFKFFFPNDYQPMQVTKPARPGERRQVQSFDIRLSTQNDATIDVLFSKNKETNAVHINIEPGSYLEITLPWIVQPDGYRTKITGQLLHVEASTSLPYRTLLESETLEFNVKCHYPLMWNDHQELLFSFTGCKTTAHLIYAHKEFFQDLINDWASKASPDLLYFVPYTWKFSWIMKEFEIITLCNNYNWVDCSSQNQENTHISFCGELFDLSFDLPFTEFLPQSIPLRIWIQGESVDMSLYIPEVRTSRNILLALDEHAKIFDRDWNVKTTKKSGGKKWRRVCQRSNGWIDCWSVPIIAISINYVYHPQPPLGPPPQADITTPEKEEILLSPMRIPRCRKPQTFQWGQTKSGGQKFNPMSLPADKVTVDLEIGSSVLLVYGSWIRNFIHLKENIFGDYQQFTDMHREKPVASSTSKDSSTAAGGDGRRENFDPRRYRPFEVVLSITMHDIQAHLIKNCTDKDPPCPMILLERFGLEMKKNYQETMLQVILSPSILLMTDTFTRPTKESHIGQGHLMLSGLQIRGHAMFSDEGRSLDEETIEYAWLIEVQLGKLSGKLTTPQLYHLITSLETLVLLVQDNENALKSPERPRTCLHGTDVNPCTRYEGKKPAICPSTEDIKYRMTRVSLDAVDLFLIESGTAMHLWLSPVRISSCNLHGQRVKSGVSGLIAVVQIKQFICTGTTQPNQSNTNTSSSGRSQQGIPLTKSNVDDLWLEVGSVTFGPLIVEAALSLPAMEQDTQVIQQTFLKLHDEDTKRLWFLWPGKAEDDKTTVGHCGCIGGCAFFGMNKNGKRFFKPSRQDIQDGINIAAFRINDSMTDPGFGQSILHENQLIFHTAPYDSCQAAVQDSYFCSNIPPPVQSKNQSNDRLKVGSPCLKKVEESLTVTDSSSISPSPKTDRRAIRRRFSCTSAGNSKSTAGAGKEVPYFRLIESRTGSLKPVRREPDKAILTVPEQEAQPRSSASDSKLAVDYFERPSEASGDGSATKWNETLHSVSTSLELDENKTMGQAMERTMSITSENQSEVFYSADEDLAATRLSGSRHSIMEVFSHQDNNEIVASRCKFSSESNILPEGLYAKPSHSLPDNNSDRLRIVCHASDLEISTPERRPRSNSKPGSDLGLTFAPISSSPRSIGSVSTGLQHLVESPANENILMDSDTPSISSTSFISAMSSQEDNGLVNLHMQINRPIIEAPLLMSSYINHLSQVVCDNWNQCTVPSGCDAYAIPGALFQKTDEGYLIYEGDNYIPRFRKITEGFTYLKMLQRLNEEPPASPGHFSKTPTHPFAWDDIDSGDKDGEQTGLEEEMLSTSCEAGSRSTIVVKFKGDFDVIITPLVLESLQRFIDSLIPTVSSLHTLTVINHLQFECMQKVKDANILKKEEYLTRLSPPKANVSVPDSARTTNALVQSNIYHENISTQVQGVIALPRINLTLLQASVVEELTPFSALDNIHDFACVSIFAVCLNKATVKFHMEKRAKEIVQTFERPIVTPSQKKGGILTRGSRPLSMGGQPVPPKESTYGEPVYIESSEKQQNETIIMVNLGKMHAQLRRLSNDSSILKDAIITAIPAQYSKVMFICKKQLTPQPFAKSKESQVDVSREEDTAFHDDKIGFIMFEAGFEGVSVKVVKQEHFEKGIKDVSNDSPDKKDLPKESYEKQQQSPSTGGLGQTEHLFGAIKLSAKTATSLNNFIESKALRSKSMSKPFESVKTQPEEKNTVVNPPENPQQQSNISSCVIELATIWFNFAAPPRTPITRKMNYTRLDWNLLSTASPAINAWMNPSSRFASRLVHMFRCTYRRSSGVISCLMAEALEVPEIHVPKKSRYGRLTPLAKALQEDPSCQLCSVLRKYVLQTDLATIEANLTENHLPMLSTLRQGVIVLSRQWKNVLYTPLLLDHNYKTRHVKPLNVTFAMSESDDDVNVMTDGENSNEDNEITDECAVLINNEAGSIMNDLRAQKKAGSFLVKNSEHDIGTSALTSPTFGSGGQKKKHLPPHNMPPSSRASIVFPILNATHPFPMENKFSTTEFNSTSVVAKEYKQSERQLGSNGSSFSNGAPGSHHSLLSLESQPGEDLYAWMAKQQDFIKEEELQNEVKKPQMFDFSTGSGLQNDIRENMPNSVGGYNFYPVHDSLCLLDAHLIFEPLLSALGVMPQQMIRNTNGSSNAVFDTWGSNLSLVAAMEGMRVDIVVSENGRPNEKRRKKSKTGDGKFFLDLPTTMPAFVCERIGLEVDVKKLADMTVDDMIQKQNVLYISRGQLKKHTSTRLNFSINIHYISQQVNMPLLRLLHQISSMYQNVKDTQMELKEQNQKGSHQVGAALTKDHKNESSSASDFQDHFSTTVVDHTIKSNVYNAQNVITNPRSTLSPSSSLLARPQLLAQKLRSTTKSVKGYINLADNIATPMFPNAEEDRSMKPQCWKTIFFLLDLYATMPETKTISHKFAAGPDVIDGVKTRKLELKTSDVDIEKCLQDRTNVSVSTPQPTDKGRELNVVTGERTKLVVFGVARIHRTRLLATLSGLKLEAEITNLHSCVTCRKKMKPESLECSLTGQIGRTMIVLLEGVAPNQQTVVKVTVGKSQALYSSLSKRSRDKNSGLLTVGAINIDIPQHPVVLHGMMTRGSKQLSSTLQELGVTRSSRLARGVTVDETDTTVNYSPNYLQTEEPIKPMNAKLSNTSSFLEPLVMQFSIVLQSLSITAALLPSLQAQYKMDQVNSTGITGSKAKFTVDLPRHSLSFTTKLQVTEANLPSEASIDLPKVHVSAEYVQDGKNTAETKLVDGVVLREGSYLNATADIGKFEHSLTTDLLNHLVFVQKVFMKEVNEVLQKVYGGEKVVPLWQEGDESGSSYLKRILFSLVIRIKRIQLTATTPTNSAVRLETGAVEFQLSNRVENVSGSAQPNPYMKIFGKAQVDVNLSLGQLLKNAIFEEADPEFQQFAFFKTRISLRNAFQGEMVQGEDKEVVLITLKRPLVYIQPMAVDKAILVWLNYKNAYDYWNEQRSNLNKEVLTATQQVFEKVPFGQLSSSPYLGTLFLQLTVDDMGICLPLNPLPLTSWGLNRTIYADPESRAAVVITLESTSISACSSGSLVSKGRFVGLCIRFADDFETSLDDWKPDMNDSSIMNLCVVSEGTYEVCSRTIAQKQGKENAKWFLNVQWQMEGVDIHLDVNVGKQLSALGHTLTMLTGSTEEDEVTTLSYDSDEADGVQASEESISQRRYKNVIDSLPSFIFDPSINSKHRSKLIEKEMLEQAKIINDLRSLGASYGTIEQEVKRLQELEALVYKDFRRDMIQKLRRQSMRTAAIKDKFGLSKNSTTFRSRSFIIPSPTPEHALETEGLDDPGPSSVRSEVTSNSYDSPSRSGPSRSASLRVREVTGPRVTFNEIRNICRQSSLPSADSDISLPLDTEWGEVDHIFVDGEKVQLRKKYLDSSYDGLDGLDDTPTDSSPVLPSHSQGMQKSQEPNIDFELDVKVFINSGKCVLHTKDSIKEDDLRLSSKMKKERSCSGGMFDFPPSSPNAGRRRNEKQSSSSNRLRYLQGNAAQLADLTFFHIPGLDVKVHYESKIEVGESTSPYLSVDDSLASPQQNRRPSTKKASLFAWITLQSIPQETIISPHILDFLEKTLEPIPSSSVQPKEVFPSSGHAMFAMDGESTWGANMTTGNYVYASFPVDVMVYFHMEPSTFRFSCLPVSRVECMLQLPSLDIVFSSKRAEEEFQNEFGEICMKTTSNAYSEFGSPPFAIGGLSVTGCLSNFSLHIFHPYGGSKKSALKEAQWSPLGDSERKDSLSVNVEFVKFHLSRSRKINFQSEQQSKGTKTSGFDQSRATIRFSTIVDIGSASFKYDMRRLTEILAFPKAWYRRTIVRRMFLGELNISGIHSEGGDSSPTSLEEDTSLLQKSDSGRHLFETGTQRSSGSSSKSPMMSYKDRERLKLNLNEHKKSRDSDRRSYLDDSQNGTDQTSKPSWETLVLFAVNFTKLRVQMNMGNVMGNVMWLTKDFHSEGRLSIGSTGHKNMYIGLGLGMCNLDAKGGIVGGALDLSTIDTFVHIKEDPGMEPDHTLGLKLFALELRLDYMGTGVLMSRVSSLNVTLRDEWKIHSFKNTESFMPTRRPAMIFMHGDLSWDQLQIMISKSTTADILKMYYKLDEFFSQQFQSSKRVFSSLQPKSHTRSSSLKKKTSRKKLNSTDSSSMSQWPIQDPNHHRHWQHVLSLIAGFKSSTFKIPLPQIGTILGGTMDLHGSNISLACFHGINFKAKSWALFSLKEPCISFATEAQEIASSDDVERKEVHVVQTLTFSLGMSAEQVHAQHLSMATICRMSRNTSFPPQYKTLQEWFNYAFATSDIDSVERFPTLERERGPDELSVEEQKRSRSSSKMQDFNHTREDIFALPTMQLHLKTEHLQSADTPDVTGEKAVVDCSFITEFEDHIFVTIDAEAFFFLHDLISSYLKEKEKVIISAQGVRCHSPEGEKKRDSVTIEDEKKKKTFESGDVFTKDWRTYNCKSWHLEPKVKLWSWAGKSIEPYGVDYILQKLGFSHARTTIPKWVQRGFMDPLDKILAVLMFQMVTVVREGSGESSRRS</sequence>
<feature type="compositionally biased region" description="Polar residues" evidence="1">
    <location>
        <begin position="4224"/>
        <end position="4241"/>
    </location>
</feature>
<feature type="compositionally biased region" description="Basic residues" evidence="1">
    <location>
        <begin position="4507"/>
        <end position="4523"/>
    </location>
</feature>
<dbReference type="SMART" id="SM01220">
    <property type="entry name" value="FSA_C"/>
    <property type="match status" value="1"/>
</dbReference>
<dbReference type="PANTHER" id="PTHR31640:SF1">
    <property type="entry name" value="BRIDGE-LIKE LIPID TRANSFER PROTEIN FAMILY MEMBER 1"/>
    <property type="match status" value="1"/>
</dbReference>
<feature type="compositionally biased region" description="Basic and acidic residues" evidence="1">
    <location>
        <begin position="1992"/>
        <end position="2011"/>
    </location>
</feature>
<feature type="compositionally biased region" description="Polar residues" evidence="1">
    <location>
        <begin position="1267"/>
        <end position="1277"/>
    </location>
</feature>
<feature type="compositionally biased region" description="Basic and acidic residues" evidence="1">
    <location>
        <begin position="4689"/>
        <end position="4708"/>
    </location>
</feature>
<evidence type="ECO:0000313" key="4">
    <source>
        <dbReference type="EMBL" id="KAK6635267.1"/>
    </source>
</evidence>
<feature type="domain" description="Bridge-like lipid transfer protein family member 1 C-terminal" evidence="3">
    <location>
        <begin position="4293"/>
        <end position="4906"/>
    </location>
</feature>
<feature type="compositionally biased region" description="Low complexity" evidence="1">
    <location>
        <begin position="773"/>
        <end position="784"/>
    </location>
</feature>
<comment type="caution">
    <text evidence="4">The sequence shown here is derived from an EMBL/GenBank/DDBJ whole genome shotgun (WGS) entry which is preliminary data.</text>
</comment>
<feature type="compositionally biased region" description="Low complexity" evidence="1">
    <location>
        <begin position="4255"/>
        <end position="4266"/>
    </location>
</feature>
<evidence type="ECO:0000256" key="2">
    <source>
        <dbReference type="SAM" id="Phobius"/>
    </source>
</evidence>
<feature type="region of interest" description="Disordered" evidence="1">
    <location>
        <begin position="4504"/>
        <end position="4536"/>
    </location>
</feature>
<reference evidence="4 5" key="1">
    <citation type="submission" date="2023-09" db="EMBL/GenBank/DDBJ databases">
        <title>Genomes of two closely related lineages of the louse Polyplax serrata with different host specificities.</title>
        <authorList>
            <person name="Martinu J."/>
            <person name="Tarabai H."/>
            <person name="Stefka J."/>
            <person name="Hypsa V."/>
        </authorList>
    </citation>
    <scope>NUCLEOTIDE SEQUENCE [LARGE SCALE GENOMIC DNA]</scope>
    <source>
        <strain evidence="4">98ZLc_SE</strain>
    </source>
</reference>
<feature type="region of interest" description="Disordered" evidence="1">
    <location>
        <begin position="3778"/>
        <end position="3805"/>
    </location>
</feature>
<feature type="compositionally biased region" description="Basic and acidic residues" evidence="1">
    <location>
        <begin position="4267"/>
        <end position="4292"/>
    </location>
</feature>
<dbReference type="EMBL" id="JAWJWF010000003">
    <property type="protein sequence ID" value="KAK6635267.1"/>
    <property type="molecule type" value="Genomic_DNA"/>
</dbReference>
<name>A0ABR1B6S3_POLSC</name>
<feature type="compositionally biased region" description="Polar residues" evidence="1">
    <location>
        <begin position="3796"/>
        <end position="3805"/>
    </location>
</feature>
<dbReference type="InterPro" id="IPR056742">
    <property type="entry name" value="BLTP1_C"/>
</dbReference>
<dbReference type="InterPro" id="IPR056741">
    <property type="entry name" value="BLTP1_M"/>
</dbReference>
<accession>A0ABR1B6S3</accession>
<organism evidence="4 5">
    <name type="scientific">Polyplax serrata</name>
    <name type="common">Common mouse louse</name>
    <dbReference type="NCBI Taxonomy" id="468196"/>
    <lineage>
        <taxon>Eukaryota</taxon>
        <taxon>Metazoa</taxon>
        <taxon>Ecdysozoa</taxon>
        <taxon>Arthropoda</taxon>
        <taxon>Hexapoda</taxon>
        <taxon>Insecta</taxon>
        <taxon>Pterygota</taxon>
        <taxon>Neoptera</taxon>
        <taxon>Paraneoptera</taxon>
        <taxon>Psocodea</taxon>
        <taxon>Troctomorpha</taxon>
        <taxon>Phthiraptera</taxon>
        <taxon>Anoplura</taxon>
        <taxon>Polyplacidae</taxon>
        <taxon>Polyplax</taxon>
    </lineage>
</organism>
<feature type="region of interest" description="Disordered" evidence="1">
    <location>
        <begin position="2393"/>
        <end position="2413"/>
    </location>
</feature>
<evidence type="ECO:0000313" key="5">
    <source>
        <dbReference type="Proteomes" id="UP001359485"/>
    </source>
</evidence>
<feature type="compositionally biased region" description="Polar residues" evidence="1">
    <location>
        <begin position="1246"/>
        <end position="1255"/>
    </location>
</feature>
<keyword evidence="5" id="KW-1185">Reference proteome</keyword>
<feature type="transmembrane region" description="Helical" evidence="2">
    <location>
        <begin position="43"/>
        <end position="64"/>
    </location>
</feature>
<keyword evidence="2" id="KW-0812">Transmembrane</keyword>
<dbReference type="Pfam" id="PF25039">
    <property type="entry name" value="BLTP1_M"/>
    <property type="match status" value="2"/>
</dbReference>
<feature type="region of interest" description="Disordered" evidence="1">
    <location>
        <begin position="4221"/>
        <end position="4303"/>
    </location>
</feature>
<evidence type="ECO:0000259" key="3">
    <source>
        <dbReference type="SMART" id="SM01220"/>
    </source>
</evidence>
<feature type="region of interest" description="Disordered" evidence="1">
    <location>
        <begin position="1461"/>
        <end position="1480"/>
    </location>
</feature>
<feature type="region of interest" description="Disordered" evidence="1">
    <location>
        <begin position="3665"/>
        <end position="3717"/>
    </location>
</feature>
<dbReference type="Pfam" id="PF25040">
    <property type="entry name" value="BLTP1_C"/>
    <property type="match status" value="4"/>
</dbReference>
<gene>
    <name evidence="4" type="ORF">RUM44_000518</name>
</gene>
<protein>
    <recommendedName>
        <fullName evidence="3">Bridge-like lipid transfer protein family member 1 C-terminal domain-containing protein</fullName>
    </recommendedName>
</protein>
<feature type="region of interest" description="Disordered" evidence="1">
    <location>
        <begin position="4689"/>
        <end position="4717"/>
    </location>
</feature>
<feature type="compositionally biased region" description="Low complexity" evidence="1">
    <location>
        <begin position="3697"/>
        <end position="3713"/>
    </location>
</feature>
<feature type="region of interest" description="Disordered" evidence="1">
    <location>
        <begin position="3844"/>
        <end position="3876"/>
    </location>
</feature>
<dbReference type="Proteomes" id="UP001359485">
    <property type="component" value="Unassembled WGS sequence"/>
</dbReference>
<dbReference type="Pfam" id="PF20413">
    <property type="entry name" value="BLTP1_N"/>
    <property type="match status" value="1"/>
</dbReference>
<keyword evidence="2" id="KW-0472">Membrane</keyword>
<dbReference type="InterPro" id="IPR033616">
    <property type="entry name" value="BLTP1"/>
</dbReference>
<feature type="compositionally biased region" description="Polar residues" evidence="1">
    <location>
        <begin position="2396"/>
        <end position="2409"/>
    </location>
</feature>
<proteinExistence type="predicted"/>
<feature type="region of interest" description="Disordered" evidence="1">
    <location>
        <begin position="768"/>
        <end position="794"/>
    </location>
</feature>
<feature type="region of interest" description="Disordered" evidence="1">
    <location>
        <begin position="2329"/>
        <end position="2352"/>
    </location>
</feature>
<feature type="region of interest" description="Disordered" evidence="1">
    <location>
        <begin position="1246"/>
        <end position="1279"/>
    </location>
</feature>
<keyword evidence="2" id="KW-1133">Transmembrane helix</keyword>